<comment type="caution">
    <text evidence="6">The sequence shown here is derived from an EMBL/GenBank/DDBJ whole genome shotgun (WGS) entry which is preliminary data.</text>
</comment>
<dbReference type="InterPro" id="IPR001647">
    <property type="entry name" value="HTH_TetR"/>
</dbReference>
<dbReference type="Proteomes" id="UP001589693">
    <property type="component" value="Unassembled WGS sequence"/>
</dbReference>
<keyword evidence="1" id="KW-0805">Transcription regulation</keyword>
<evidence type="ECO:0000256" key="3">
    <source>
        <dbReference type="ARBA" id="ARBA00023163"/>
    </source>
</evidence>
<evidence type="ECO:0000259" key="5">
    <source>
        <dbReference type="PROSITE" id="PS50977"/>
    </source>
</evidence>
<dbReference type="PANTHER" id="PTHR30055:SF174">
    <property type="entry name" value="TRANSCRIPTIONAL REGULATORY PROTEIN (PROBABLY TETR-FAMILY)-RELATED"/>
    <property type="match status" value="1"/>
</dbReference>
<dbReference type="InterPro" id="IPR009057">
    <property type="entry name" value="Homeodomain-like_sf"/>
</dbReference>
<dbReference type="PANTHER" id="PTHR30055">
    <property type="entry name" value="HTH-TYPE TRANSCRIPTIONAL REGULATOR RUTR"/>
    <property type="match status" value="1"/>
</dbReference>
<dbReference type="SUPFAM" id="SSF46689">
    <property type="entry name" value="Homeodomain-like"/>
    <property type="match status" value="1"/>
</dbReference>
<dbReference type="RefSeq" id="WP_377850176.1">
    <property type="nucleotide sequence ID" value="NZ_JBHLZU010000002.1"/>
</dbReference>
<dbReference type="Pfam" id="PF00440">
    <property type="entry name" value="TetR_N"/>
    <property type="match status" value="1"/>
</dbReference>
<proteinExistence type="predicted"/>
<accession>A0ABV5ZQD5</accession>
<dbReference type="Gene3D" id="1.10.357.10">
    <property type="entry name" value="Tetracycline Repressor, domain 2"/>
    <property type="match status" value="1"/>
</dbReference>
<keyword evidence="2 4" id="KW-0238">DNA-binding</keyword>
<protein>
    <submittedName>
        <fullName evidence="6">TetR/AcrR family transcriptional regulator</fullName>
    </submittedName>
</protein>
<reference evidence="6 7" key="1">
    <citation type="submission" date="2024-09" db="EMBL/GenBank/DDBJ databases">
        <authorList>
            <person name="Sun Q."/>
            <person name="Mori K."/>
        </authorList>
    </citation>
    <scope>NUCLEOTIDE SEQUENCE [LARGE SCALE GENOMIC DNA]</scope>
    <source>
        <strain evidence="6 7">TBRC 7907</strain>
    </source>
</reference>
<gene>
    <name evidence="6" type="ORF">ACFFQA_03940</name>
</gene>
<evidence type="ECO:0000256" key="1">
    <source>
        <dbReference type="ARBA" id="ARBA00023015"/>
    </source>
</evidence>
<evidence type="ECO:0000256" key="2">
    <source>
        <dbReference type="ARBA" id="ARBA00023125"/>
    </source>
</evidence>
<sequence length="203" mass="22151">MSSTRVNASRRRLSVAQRRDEIVAAAQRLFGTRPQEEVSIEEVAAEAGASRALVYRYFGGKQALYLHALLAAVDDLARRIEPPPGSALSRLRFAVAGYLDFAEQHAHGYAALLRGASRGAEIAEIVNRTRGLIAELAFDGLGLDRSSPRLRITLTGWVAAAEAMTLHWLENRELARAELEELLIQNLLAVLPESAQVLDEPGA</sequence>
<name>A0ABV5ZQD5_9PSEU</name>
<evidence type="ECO:0000313" key="7">
    <source>
        <dbReference type="Proteomes" id="UP001589693"/>
    </source>
</evidence>
<dbReference type="PRINTS" id="PR00455">
    <property type="entry name" value="HTHTETR"/>
</dbReference>
<dbReference type="InterPro" id="IPR054129">
    <property type="entry name" value="DesT_TetR_C"/>
</dbReference>
<dbReference type="Pfam" id="PF21943">
    <property type="entry name" value="TetR_C_46"/>
    <property type="match status" value="1"/>
</dbReference>
<dbReference type="EMBL" id="JBHLZU010000002">
    <property type="protein sequence ID" value="MFB9903081.1"/>
    <property type="molecule type" value="Genomic_DNA"/>
</dbReference>
<evidence type="ECO:0000313" key="6">
    <source>
        <dbReference type="EMBL" id="MFB9903081.1"/>
    </source>
</evidence>
<keyword evidence="7" id="KW-1185">Reference proteome</keyword>
<dbReference type="InterPro" id="IPR050109">
    <property type="entry name" value="HTH-type_TetR-like_transc_reg"/>
</dbReference>
<evidence type="ECO:0000256" key="4">
    <source>
        <dbReference type="PROSITE-ProRule" id="PRU00335"/>
    </source>
</evidence>
<feature type="DNA-binding region" description="H-T-H motif" evidence="4">
    <location>
        <begin position="39"/>
        <end position="58"/>
    </location>
</feature>
<feature type="domain" description="HTH tetR-type" evidence="5">
    <location>
        <begin position="16"/>
        <end position="76"/>
    </location>
</feature>
<dbReference type="PROSITE" id="PS50977">
    <property type="entry name" value="HTH_TETR_2"/>
    <property type="match status" value="1"/>
</dbReference>
<organism evidence="6 7">
    <name type="scientific">Allokutzneria oryzae</name>
    <dbReference type="NCBI Taxonomy" id="1378989"/>
    <lineage>
        <taxon>Bacteria</taxon>
        <taxon>Bacillati</taxon>
        <taxon>Actinomycetota</taxon>
        <taxon>Actinomycetes</taxon>
        <taxon>Pseudonocardiales</taxon>
        <taxon>Pseudonocardiaceae</taxon>
        <taxon>Allokutzneria</taxon>
    </lineage>
</organism>
<keyword evidence="3" id="KW-0804">Transcription</keyword>